<dbReference type="EMBL" id="FOKI01000068">
    <property type="protein sequence ID" value="SFB45639.1"/>
    <property type="molecule type" value="Genomic_DNA"/>
</dbReference>
<dbReference type="InterPro" id="IPR013578">
    <property type="entry name" value="Peptidase_M16C_assoc"/>
</dbReference>
<name>A0A1I1B5J5_9CLOT</name>
<dbReference type="GO" id="GO:0016485">
    <property type="term" value="P:protein processing"/>
    <property type="evidence" value="ECO:0007669"/>
    <property type="project" value="TreeGrafter"/>
</dbReference>
<evidence type="ECO:0000313" key="3">
    <source>
        <dbReference type="Proteomes" id="UP000198619"/>
    </source>
</evidence>
<dbReference type="SMART" id="SM01264">
    <property type="entry name" value="M16C_associated"/>
    <property type="match status" value="1"/>
</dbReference>
<dbReference type="SUPFAM" id="SSF63411">
    <property type="entry name" value="LuxS/MPP-like metallohydrolase"/>
    <property type="match status" value="4"/>
</dbReference>
<gene>
    <name evidence="2" type="ORF">SAMN04488528_10681</name>
</gene>
<dbReference type="Proteomes" id="UP000198619">
    <property type="component" value="Unassembled WGS sequence"/>
</dbReference>
<feature type="domain" description="Peptidase M16C associated" evidence="1">
    <location>
        <begin position="464"/>
        <end position="714"/>
    </location>
</feature>
<dbReference type="STRING" id="84698.SAMN04488528_10681"/>
<evidence type="ECO:0000313" key="2">
    <source>
        <dbReference type="EMBL" id="SFB45639.1"/>
    </source>
</evidence>
<dbReference type="GO" id="GO:0004222">
    <property type="term" value="F:metalloendopeptidase activity"/>
    <property type="evidence" value="ECO:0007669"/>
    <property type="project" value="TreeGrafter"/>
</dbReference>
<proteinExistence type="predicted"/>
<dbReference type="InterPro" id="IPR011765">
    <property type="entry name" value="Pept_M16_N"/>
</dbReference>
<dbReference type="Pfam" id="PF00675">
    <property type="entry name" value="Peptidase_M16"/>
    <property type="match status" value="1"/>
</dbReference>
<dbReference type="PANTHER" id="PTHR43016">
    <property type="entry name" value="PRESEQUENCE PROTEASE"/>
    <property type="match status" value="1"/>
</dbReference>
<dbReference type="AlphaFoldDB" id="A0A1I1B5J5"/>
<evidence type="ECO:0000259" key="1">
    <source>
        <dbReference type="SMART" id="SM01264"/>
    </source>
</evidence>
<dbReference type="Pfam" id="PF05193">
    <property type="entry name" value="Peptidase_M16_C"/>
    <property type="match status" value="1"/>
</dbReference>
<dbReference type="Pfam" id="PF22516">
    <property type="entry name" value="PreP_C"/>
    <property type="match status" value="1"/>
</dbReference>
<dbReference type="InterPro" id="IPR007863">
    <property type="entry name" value="Peptidase_M16_C"/>
</dbReference>
<dbReference type="InterPro" id="IPR055130">
    <property type="entry name" value="PreP_C"/>
</dbReference>
<dbReference type="FunFam" id="3.30.830.10:FF:000034">
    <property type="entry name" value="presequence protease 1, chloroplastic/mitochondrial"/>
    <property type="match status" value="1"/>
</dbReference>
<accession>A0A1I1B5J5</accession>
<reference evidence="2 3" key="1">
    <citation type="submission" date="2016-10" db="EMBL/GenBank/DDBJ databases">
        <authorList>
            <person name="de Groot N.N."/>
        </authorList>
    </citation>
    <scope>NUCLEOTIDE SEQUENCE [LARGE SCALE GENOMIC DNA]</scope>
    <source>
        <strain evidence="2 3">DSM 12271</strain>
    </source>
</reference>
<organism evidence="2 3">
    <name type="scientific">Clostridium frigidicarnis</name>
    <dbReference type="NCBI Taxonomy" id="84698"/>
    <lineage>
        <taxon>Bacteria</taxon>
        <taxon>Bacillati</taxon>
        <taxon>Bacillota</taxon>
        <taxon>Clostridia</taxon>
        <taxon>Eubacteriales</taxon>
        <taxon>Clostridiaceae</taxon>
        <taxon>Clostridium</taxon>
    </lineage>
</organism>
<dbReference type="OrthoDB" id="9762027at2"/>
<dbReference type="Pfam" id="PF08367">
    <property type="entry name" value="M16C_assoc"/>
    <property type="match status" value="1"/>
</dbReference>
<protein>
    <recommendedName>
        <fullName evidence="1">Peptidase M16C associated domain-containing protein</fullName>
    </recommendedName>
</protein>
<dbReference type="Gene3D" id="3.30.830.10">
    <property type="entry name" value="Metalloenzyme, LuxS/M16 peptidase-like"/>
    <property type="match status" value="4"/>
</dbReference>
<dbReference type="InterPro" id="IPR011249">
    <property type="entry name" value="Metalloenz_LuxS/M16"/>
</dbReference>
<dbReference type="GO" id="GO:0046872">
    <property type="term" value="F:metal ion binding"/>
    <property type="evidence" value="ECO:0007669"/>
    <property type="project" value="InterPro"/>
</dbReference>
<sequence>MTFKIGNSYNGFKLIEEKEIKEVKSIGRVFEHEKTGAKLINISNDDDNKVFAIGFRTPPEDSTGLPHILEHSVLCGSRKFDTKEPFVELLKSSLNTFLNAMTYPDKTVYPVASRNNKDFKNLMDVYLDAVLYPNIYKYPEIFMQEGWHYSLENKEDKLKYNGVVYNEMKGAYSSPDSLLFRKITETLYPDTPYSHSSGGDPEVIPELTYDQFISFHKKYYHPSNSYIYLYGDGDVNEQLRFINDEYLKDFDRIEIDSKIPLQKPFEEMREYNYTYSLAEEDSIENKSFLNLNFSIGSSLDTETNLAFTIIEYILLETPAAPLKKALLDNNIGKSVFGEFDDGLAQPYFSIVAKDANENDKEKFKKIVFETLGKLVKDGIDKKLIEASINKIEFLLREGDFRGQPTGIVYYSKVMDSFLYGGDPFINLQYEPLIESVKKALTSRYFEDLIEKYLISSNHSSIVLLKPEKGLNDRKEKELQDKLSRYKDSLSEKELDEVIEKCKNLKTRQMTPDTSEALKTIPTLHISDIDKKAEKLPLEIKNKDGVKVLFHETHTNKIAYLKLLFNNKVLPIELLPYSKLLSDVLGKINTKNYDYGSLSNEIGIHSGSISFNVMTYVKSGKPQEFSATFMVKSKALMNKLNKTCELISEILGNTLFDDKDKILQNIREIRAYYEMMLFNSGHVVAAKRVMSYFSPKASYDEVISGIGYYKFLCDLDKNFESKWDNIKNNLNNVRECLFNKSNLTVSFGGENEDYNTLEDAMPIIINSLGDKKVSEVNYDFEVNKENEGLLTQGNVQYVAKGGNFIDDGFNYSGSALVVETILSFDYLWNNVRVQGGAYGVVPRLSRSGNMFITSYRDPKLKETLDIYDNVPSYLKNADIDEDTMTKYIIGTIRNLDTPLTASMKTEYAIEEYYMGINFEDRQKERTEVIETTIEDIRNYAPLVESVMKQNHICVLGNEKKIKDNKDIFGKLITVIE</sequence>
<keyword evidence="3" id="KW-1185">Reference proteome</keyword>
<dbReference type="RefSeq" id="WP_090043237.1">
    <property type="nucleotide sequence ID" value="NZ_FOKI01000068.1"/>
</dbReference>
<dbReference type="PANTHER" id="PTHR43016:SF13">
    <property type="entry name" value="PRESEQUENCE PROTEASE, MITOCHONDRIAL"/>
    <property type="match status" value="1"/>
</dbReference>